<evidence type="ECO:0000259" key="9">
    <source>
        <dbReference type="Pfam" id="PF00920"/>
    </source>
</evidence>
<sequence length="584" mass="62953">MAKDRKQTASYGDEGFSVFLRQAFARHMGHTKKDWEKPTIGICNTQSEVNRCHTHFGPIVEAVKRGVLMEGGIPLEFPTISLGESFTSPTTMMFRNLAAMDTEEMISAQPLDGVVLIGGCDKMTPAQLMGAASADIPSIMITGGGMDNGEYEGKTLGACSDCRFFWQEYRSGSVSEEELDNINQALAPSAGHCMVMGSASTMAVVSEALGMMLPGGAATLATDNRKLAEAQEAGKQIVNLVEKDIVPSDIMTEKAFDNAIRMIMAVGGSTNAVIHLTAIAGRLGIKLPLSRFDTLGQDTPFIANLRPAGEYQMKEFSHAGGARAVMKEIETYLHTDVLTVTGQSLKENLADVTVSPNYRHVIRPLADPLHEGDGIAVLTGNIAPNGAVIKPKAASAALLKHEGRAVVFESTADMEQKVNDPDLDVEADDILVLKNTGPRGAPGMPEAGMLPIPKKLLEQGVRDMVRISDCRMSGTAFGTIVLHVSPESAVGGPFALVETGDTIRMDVQARELELLVDETELARRREHFAPPENGAERGYKKLFQEHVLQADQGCDFDFLMPPSLRLADKTKDGRIIQEEKTRGG</sequence>
<reference evidence="11 12" key="1">
    <citation type="submission" date="2018-09" db="EMBL/GenBank/DDBJ databases">
        <title>Genomic Encyclopedia of Archaeal and Bacterial Type Strains, Phase II (KMG-II): from individual species to whole genera.</title>
        <authorList>
            <person name="Goeker M."/>
        </authorList>
    </citation>
    <scope>NUCLEOTIDE SEQUENCE [LARGE SCALE GENOMIC DNA]</scope>
    <source>
        <strain evidence="11 12">DSM 17008</strain>
    </source>
</reference>
<dbReference type="GO" id="GO:0008652">
    <property type="term" value="P:amino acid biosynthetic process"/>
    <property type="evidence" value="ECO:0007669"/>
    <property type="project" value="UniProtKB-KW"/>
</dbReference>
<comment type="similarity">
    <text evidence="1">Belongs to the IlvD/Edd family.</text>
</comment>
<dbReference type="EMBL" id="RAPK01000006">
    <property type="protein sequence ID" value="RKD76283.1"/>
    <property type="molecule type" value="Genomic_DNA"/>
</dbReference>
<dbReference type="GO" id="GO:0009082">
    <property type="term" value="P:branched-chain amino acid biosynthetic process"/>
    <property type="evidence" value="ECO:0007669"/>
    <property type="project" value="UniProtKB-KW"/>
</dbReference>
<evidence type="ECO:0000313" key="12">
    <source>
        <dbReference type="Proteomes" id="UP000285120"/>
    </source>
</evidence>
<keyword evidence="12" id="KW-1185">Reference proteome</keyword>
<dbReference type="Gene3D" id="3.50.30.80">
    <property type="entry name" value="IlvD/EDD C-terminal domain-like"/>
    <property type="match status" value="1"/>
</dbReference>
<organism evidence="11 12">
    <name type="scientific">Sinobaca qinghaiensis</name>
    <dbReference type="NCBI Taxonomy" id="342944"/>
    <lineage>
        <taxon>Bacteria</taxon>
        <taxon>Bacillati</taxon>
        <taxon>Bacillota</taxon>
        <taxon>Bacilli</taxon>
        <taxon>Bacillales</taxon>
        <taxon>Sporolactobacillaceae</taxon>
        <taxon>Sinobaca</taxon>
    </lineage>
</organism>
<dbReference type="InterPro" id="IPR037237">
    <property type="entry name" value="IlvD/EDD_N"/>
</dbReference>
<evidence type="ECO:0000256" key="6">
    <source>
        <dbReference type="ARBA" id="ARBA00023014"/>
    </source>
</evidence>
<evidence type="ECO:0000256" key="4">
    <source>
        <dbReference type="ARBA" id="ARBA00022723"/>
    </source>
</evidence>
<accession>A0A419V8K1</accession>
<evidence type="ECO:0000256" key="5">
    <source>
        <dbReference type="ARBA" id="ARBA00023004"/>
    </source>
</evidence>
<dbReference type="GO" id="GO:0016836">
    <property type="term" value="F:hydro-lyase activity"/>
    <property type="evidence" value="ECO:0007669"/>
    <property type="project" value="UniProtKB-ARBA"/>
</dbReference>
<feature type="domain" description="Dihydroxy-acid/6-phosphogluconate dehydratase C-terminal" evidence="10">
    <location>
        <begin position="361"/>
        <end position="554"/>
    </location>
</feature>
<dbReference type="Pfam" id="PF24877">
    <property type="entry name" value="ILV_EDD_C"/>
    <property type="match status" value="1"/>
</dbReference>
<feature type="domain" description="Dihydroxy-acid/6-phosphogluconate dehydratase N-terminal" evidence="9">
    <location>
        <begin position="37"/>
        <end position="348"/>
    </location>
</feature>
<dbReference type="GO" id="GO:0051537">
    <property type="term" value="F:2 iron, 2 sulfur cluster binding"/>
    <property type="evidence" value="ECO:0007669"/>
    <property type="project" value="UniProtKB-KW"/>
</dbReference>
<dbReference type="PANTHER" id="PTHR43183">
    <property type="entry name" value="HYPOTHETICAL DIHYDROXYACID DEHYDRATASE (EUROFUNG)-RELATED"/>
    <property type="match status" value="1"/>
</dbReference>
<dbReference type="OrthoDB" id="9807077at2"/>
<gene>
    <name evidence="11" type="ORF">ATL39_0498</name>
</gene>
<evidence type="ECO:0000256" key="3">
    <source>
        <dbReference type="ARBA" id="ARBA00022714"/>
    </source>
</evidence>
<keyword evidence="7" id="KW-0456">Lyase</keyword>
<protein>
    <submittedName>
        <fullName evidence="11">Dihydroxy-acid dehydratase</fullName>
    </submittedName>
</protein>
<dbReference type="NCBIfam" id="NF004784">
    <property type="entry name" value="PRK06131.1"/>
    <property type="match status" value="1"/>
</dbReference>
<keyword evidence="5" id="KW-0408">Iron</keyword>
<keyword evidence="8" id="KW-0100">Branched-chain amino acid biosynthesis</keyword>
<proteinExistence type="inferred from homology"/>
<keyword evidence="2" id="KW-0028">Amino-acid biosynthesis</keyword>
<comment type="caution">
    <text evidence="11">The sequence shown here is derived from an EMBL/GenBank/DDBJ whole genome shotgun (WGS) entry which is preliminary data.</text>
</comment>
<dbReference type="PANTHER" id="PTHR43183:SF1">
    <property type="entry name" value="HYPOTHETICAL DIHYDROXY-ACID DEHYDRATASE (EUROFUNG)-RELATED"/>
    <property type="match status" value="1"/>
</dbReference>
<dbReference type="RefSeq" id="WP_120191694.1">
    <property type="nucleotide sequence ID" value="NZ_RAPK01000006.1"/>
</dbReference>
<evidence type="ECO:0000256" key="7">
    <source>
        <dbReference type="ARBA" id="ARBA00023239"/>
    </source>
</evidence>
<dbReference type="InterPro" id="IPR000581">
    <property type="entry name" value="ILV_EDD_N"/>
</dbReference>
<dbReference type="FunFam" id="3.50.30.80:FF:000001">
    <property type="entry name" value="Dihydroxy-acid dehydratase"/>
    <property type="match status" value="1"/>
</dbReference>
<dbReference type="SUPFAM" id="SSF52016">
    <property type="entry name" value="LeuD/IlvD-like"/>
    <property type="match status" value="1"/>
</dbReference>
<name>A0A419V8K1_9BACL</name>
<dbReference type="PROSITE" id="PS00886">
    <property type="entry name" value="ILVD_EDD_1"/>
    <property type="match status" value="1"/>
</dbReference>
<dbReference type="Pfam" id="PF00920">
    <property type="entry name" value="ILVD_EDD_N"/>
    <property type="match status" value="1"/>
</dbReference>
<evidence type="ECO:0000256" key="8">
    <source>
        <dbReference type="ARBA" id="ARBA00023304"/>
    </source>
</evidence>
<keyword evidence="4" id="KW-0479">Metal-binding</keyword>
<dbReference type="InterPro" id="IPR056740">
    <property type="entry name" value="ILV_EDD_C"/>
</dbReference>
<dbReference type="InterPro" id="IPR042096">
    <property type="entry name" value="Dihydro-acid_dehy_C"/>
</dbReference>
<keyword evidence="3" id="KW-0001">2Fe-2S</keyword>
<evidence type="ECO:0000256" key="1">
    <source>
        <dbReference type="ARBA" id="ARBA00006486"/>
    </source>
</evidence>
<dbReference type="AlphaFoldDB" id="A0A419V8K1"/>
<evidence type="ECO:0000259" key="10">
    <source>
        <dbReference type="Pfam" id="PF24877"/>
    </source>
</evidence>
<dbReference type="InterPro" id="IPR020558">
    <property type="entry name" value="DiOHA_6PGluconate_deHydtase_CS"/>
</dbReference>
<dbReference type="InterPro" id="IPR052352">
    <property type="entry name" value="Sugar_Degrad_Dehydratases"/>
</dbReference>
<dbReference type="Proteomes" id="UP000285120">
    <property type="component" value="Unassembled WGS sequence"/>
</dbReference>
<evidence type="ECO:0000313" key="11">
    <source>
        <dbReference type="EMBL" id="RKD76283.1"/>
    </source>
</evidence>
<keyword evidence="6" id="KW-0411">Iron-sulfur</keyword>
<evidence type="ECO:0000256" key="2">
    <source>
        <dbReference type="ARBA" id="ARBA00022605"/>
    </source>
</evidence>
<dbReference type="GO" id="GO:0046872">
    <property type="term" value="F:metal ion binding"/>
    <property type="evidence" value="ECO:0007669"/>
    <property type="project" value="UniProtKB-KW"/>
</dbReference>
<dbReference type="SUPFAM" id="SSF143975">
    <property type="entry name" value="IlvD/EDD N-terminal domain-like"/>
    <property type="match status" value="1"/>
</dbReference>